<keyword evidence="2" id="KW-1185">Reference proteome</keyword>
<evidence type="ECO:0000313" key="2">
    <source>
        <dbReference type="Proteomes" id="UP000319143"/>
    </source>
</evidence>
<evidence type="ECO:0000313" key="1">
    <source>
        <dbReference type="EMBL" id="TWU35869.1"/>
    </source>
</evidence>
<name>A0A5C6DLX9_9BACT</name>
<reference evidence="1 2" key="1">
    <citation type="submission" date="2019-02" db="EMBL/GenBank/DDBJ databases">
        <title>Deep-cultivation of Planctomycetes and their phenomic and genomic characterization uncovers novel biology.</title>
        <authorList>
            <person name="Wiegand S."/>
            <person name="Jogler M."/>
            <person name="Boedeker C."/>
            <person name="Pinto D."/>
            <person name="Vollmers J."/>
            <person name="Rivas-Marin E."/>
            <person name="Kohn T."/>
            <person name="Peeters S.H."/>
            <person name="Heuer A."/>
            <person name="Rast P."/>
            <person name="Oberbeckmann S."/>
            <person name="Bunk B."/>
            <person name="Jeske O."/>
            <person name="Meyerdierks A."/>
            <person name="Storesund J.E."/>
            <person name="Kallscheuer N."/>
            <person name="Luecker S."/>
            <person name="Lage O.M."/>
            <person name="Pohl T."/>
            <person name="Merkel B.J."/>
            <person name="Hornburger P."/>
            <person name="Mueller R.-W."/>
            <person name="Bruemmer F."/>
            <person name="Labrenz M."/>
            <person name="Spormann A.M."/>
            <person name="Op Den Camp H."/>
            <person name="Overmann J."/>
            <person name="Amann R."/>
            <person name="Jetten M.S.M."/>
            <person name="Mascher T."/>
            <person name="Medema M.H."/>
            <person name="Devos D.P."/>
            <person name="Kaster A.-K."/>
            <person name="Ovreas L."/>
            <person name="Rohde M."/>
            <person name="Galperin M.Y."/>
            <person name="Jogler C."/>
        </authorList>
    </citation>
    <scope>NUCLEOTIDE SEQUENCE [LARGE SCALE GENOMIC DNA]</scope>
    <source>
        <strain evidence="1 2">Poly41</strain>
    </source>
</reference>
<protein>
    <submittedName>
        <fullName evidence="1">Uncharacterized protein</fullName>
    </submittedName>
</protein>
<dbReference type="AlphaFoldDB" id="A0A5C6DLX9"/>
<comment type="caution">
    <text evidence="1">The sequence shown here is derived from an EMBL/GenBank/DDBJ whole genome shotgun (WGS) entry which is preliminary data.</text>
</comment>
<dbReference type="Proteomes" id="UP000319143">
    <property type="component" value="Unassembled WGS sequence"/>
</dbReference>
<proteinExistence type="predicted"/>
<gene>
    <name evidence="1" type="ORF">Poly41_36200</name>
</gene>
<accession>A0A5C6DLX9</accession>
<sequence length="74" mass="8334">MDSSETDGRIRRKGFAMQVAATIVVTTFSSKICKSLSTRLALRYESLTIRHTVPNSINQVSQMRKLLFLPPYAT</sequence>
<dbReference type="EMBL" id="SJPV01000006">
    <property type="protein sequence ID" value="TWU35869.1"/>
    <property type="molecule type" value="Genomic_DNA"/>
</dbReference>
<organism evidence="1 2">
    <name type="scientific">Novipirellula artificiosorum</name>
    <dbReference type="NCBI Taxonomy" id="2528016"/>
    <lineage>
        <taxon>Bacteria</taxon>
        <taxon>Pseudomonadati</taxon>
        <taxon>Planctomycetota</taxon>
        <taxon>Planctomycetia</taxon>
        <taxon>Pirellulales</taxon>
        <taxon>Pirellulaceae</taxon>
        <taxon>Novipirellula</taxon>
    </lineage>
</organism>